<feature type="chain" id="PRO_5021872386" evidence="5">
    <location>
        <begin position="27"/>
        <end position="997"/>
    </location>
</feature>
<dbReference type="InterPro" id="IPR000917">
    <property type="entry name" value="Sulfatase_N"/>
</dbReference>
<dbReference type="EMBL" id="CP036275">
    <property type="protein sequence ID" value="QDU37390.1"/>
    <property type="molecule type" value="Genomic_DNA"/>
</dbReference>
<dbReference type="GO" id="GO:0005975">
    <property type="term" value="P:carbohydrate metabolic process"/>
    <property type="evidence" value="ECO:0007669"/>
    <property type="project" value="InterPro"/>
</dbReference>
<dbReference type="SUPFAM" id="SSF53649">
    <property type="entry name" value="Alkaline phosphatase-like"/>
    <property type="match status" value="1"/>
</dbReference>
<dbReference type="CDD" id="cd18820">
    <property type="entry name" value="GH43_LbAraf43-like"/>
    <property type="match status" value="1"/>
</dbReference>
<feature type="domain" description="Sulfatase N-terminal" evidence="6">
    <location>
        <begin position="31"/>
        <end position="360"/>
    </location>
</feature>
<evidence type="ECO:0000256" key="3">
    <source>
        <dbReference type="ARBA" id="ARBA00022801"/>
    </source>
</evidence>
<dbReference type="InterPro" id="IPR023296">
    <property type="entry name" value="Glyco_hydro_beta-prop_sf"/>
</dbReference>
<evidence type="ECO:0000259" key="6">
    <source>
        <dbReference type="Pfam" id="PF00884"/>
    </source>
</evidence>
<dbReference type="KEGG" id="mri:Mal4_17010"/>
<evidence type="ECO:0000256" key="1">
    <source>
        <dbReference type="ARBA" id="ARBA00009865"/>
    </source>
</evidence>
<accession>A0A517Z4I1</accession>
<evidence type="ECO:0000256" key="5">
    <source>
        <dbReference type="SAM" id="SignalP"/>
    </source>
</evidence>
<dbReference type="EC" id="3.2.1.55" evidence="7"/>
<dbReference type="GO" id="GO:0046556">
    <property type="term" value="F:alpha-L-arabinofuranosidase activity"/>
    <property type="evidence" value="ECO:0007669"/>
    <property type="project" value="UniProtKB-EC"/>
</dbReference>
<dbReference type="Gene3D" id="2.115.10.20">
    <property type="entry name" value="Glycosyl hydrolase domain, family 43"/>
    <property type="match status" value="1"/>
</dbReference>
<keyword evidence="8" id="KW-1185">Reference proteome</keyword>
<dbReference type="InterPro" id="IPR017850">
    <property type="entry name" value="Alkaline_phosphatase_core_sf"/>
</dbReference>
<evidence type="ECO:0000313" key="8">
    <source>
        <dbReference type="Proteomes" id="UP000320496"/>
    </source>
</evidence>
<dbReference type="AlphaFoldDB" id="A0A517Z4I1"/>
<evidence type="ECO:0000256" key="2">
    <source>
        <dbReference type="ARBA" id="ARBA00022729"/>
    </source>
</evidence>
<gene>
    <name evidence="7" type="ORF">Mal4_17010</name>
</gene>
<protein>
    <submittedName>
        <fullName evidence="7">Extracellular exo-alpha-(1-&gt;5)-L-arabinofuranosidase</fullName>
        <ecNumber evidence="7">3.2.1.55</ecNumber>
    </submittedName>
</protein>
<name>A0A517Z4I1_9PLAN</name>
<comment type="similarity">
    <text evidence="1">Belongs to the glycosyl hydrolase 43 family.</text>
</comment>
<evidence type="ECO:0000313" key="7">
    <source>
        <dbReference type="EMBL" id="QDU37390.1"/>
    </source>
</evidence>
<feature type="signal peptide" evidence="5">
    <location>
        <begin position="1"/>
        <end position="26"/>
    </location>
</feature>
<reference evidence="7 8" key="1">
    <citation type="submission" date="2019-02" db="EMBL/GenBank/DDBJ databases">
        <title>Deep-cultivation of Planctomycetes and their phenomic and genomic characterization uncovers novel biology.</title>
        <authorList>
            <person name="Wiegand S."/>
            <person name="Jogler M."/>
            <person name="Boedeker C."/>
            <person name="Pinto D."/>
            <person name="Vollmers J."/>
            <person name="Rivas-Marin E."/>
            <person name="Kohn T."/>
            <person name="Peeters S.H."/>
            <person name="Heuer A."/>
            <person name="Rast P."/>
            <person name="Oberbeckmann S."/>
            <person name="Bunk B."/>
            <person name="Jeske O."/>
            <person name="Meyerdierks A."/>
            <person name="Storesund J.E."/>
            <person name="Kallscheuer N."/>
            <person name="Luecker S."/>
            <person name="Lage O.M."/>
            <person name="Pohl T."/>
            <person name="Merkel B.J."/>
            <person name="Hornburger P."/>
            <person name="Mueller R.-W."/>
            <person name="Bruemmer F."/>
            <person name="Labrenz M."/>
            <person name="Spormann A.M."/>
            <person name="Op den Camp H."/>
            <person name="Overmann J."/>
            <person name="Amann R."/>
            <person name="Jetten M.S.M."/>
            <person name="Mascher T."/>
            <person name="Medema M.H."/>
            <person name="Devos D.P."/>
            <person name="Kaster A.-K."/>
            <person name="Ovreas L."/>
            <person name="Rohde M."/>
            <person name="Galperin M.Y."/>
            <person name="Jogler C."/>
        </authorList>
    </citation>
    <scope>NUCLEOTIDE SEQUENCE [LARGE SCALE GENOMIC DNA]</scope>
    <source>
        <strain evidence="7 8">Mal4</strain>
    </source>
</reference>
<sequence precursor="true">MKRQWGRGLACLAVLVVLLASSRAKAAEVPPNIITVFIDDMGWSDLSCFGGDVVETEQIDRLAAEGLRFTNFYVNSPICSPSRVALSTGQYPQRWRISSYLANRKRNRQRGMDQWLDPEAPMLARELDAAGYATGHFGKWHMGGQRDVGEAPLITEYGFDESLTNFEGLGPRVLPLKDAYDGKRPGRHDLGSAKLGRGPIRWEDRSVVTAAFVTDAVAFIDEAQEAGRRFYVNLWPDDVHSPFFPPEVLRNETDGSKRALYYAVLDAMDQQLGVLFDRIRNDTALRENTLIVVASDNGPEQGAGTAAPLRGHKTLLYEGGVRSPLIVWGPGLLADDVAGTVNETSVLSALDLNRSFYEITGVEPPEGVELDGENLAATLLGKGKRSREAPIFFRRPPDRPGTKEEPNPDLAARDGKWKFYVNYDGSRPQLYDLSADVSETKNVVEDHPEVAARLKQGVMAWNAGLPKDAGDPTYAESGRVGSLPAGRFVNPIGEGADPWVVRDPNADRYLWCLSEGNRGISIHTSDSLTRLGTKHVVWRAPETGPCSREVWAPELHFLDGRWHVYFAASDGRNENHLAWVLRSQSENPLGPYELHGPLATGEGADRESPNVWAIDMTVLEHAGRRYAVWSGWDAPGTDRQYLYIAAMKSPTELSGRRVRICDNADYLWERVEPGPEHRGLNEAPQVLKREGRTFLLYSCGASWLPTYKLGLLELTGDDPLDPGAWTKHPEPVFAGTEETYGVGHSCFVRSPDGSEWWHVFHAKRDRRPGWRRAVFVQPMEFARDGFPQFGKPVRAGEPLRRPSGETPRDVKLPYRSSLKGDHLPPGWSYYGHHQFIDAARDGLHLGVVPEAPINEYRSGEKVVLDGMLPADLSIEVTIDFRGDGDARDAGILFRCSGSSVGYDAQRGYFAGLIPRTGLVILGRMDGETWTELARAPAEIDANRPQRLQVDVAGEQIDVLVDGERVLSRRDGMLSQGSVGLRVVDAHGVFSDVVMEER</sequence>
<dbReference type="PANTHER" id="PTHR43817:SF1">
    <property type="entry name" value="HYDROLASE, FAMILY 43, PUTATIVE (AFU_ORTHOLOGUE AFUA_3G01660)-RELATED"/>
    <property type="match status" value="1"/>
</dbReference>
<dbReference type="SUPFAM" id="SSF75005">
    <property type="entry name" value="Arabinanase/levansucrase/invertase"/>
    <property type="match status" value="1"/>
</dbReference>
<dbReference type="PANTHER" id="PTHR43817">
    <property type="entry name" value="GLYCOSYL HYDROLASE"/>
    <property type="match status" value="1"/>
</dbReference>
<proteinExistence type="inferred from homology"/>
<dbReference type="RefSeq" id="WP_197444217.1">
    <property type="nucleotide sequence ID" value="NZ_CP036275.1"/>
</dbReference>
<dbReference type="Pfam" id="PF00884">
    <property type="entry name" value="Sulfatase"/>
    <property type="match status" value="1"/>
</dbReference>
<organism evidence="7 8">
    <name type="scientific">Maioricimonas rarisocia</name>
    <dbReference type="NCBI Taxonomy" id="2528026"/>
    <lineage>
        <taxon>Bacteria</taxon>
        <taxon>Pseudomonadati</taxon>
        <taxon>Planctomycetota</taxon>
        <taxon>Planctomycetia</taxon>
        <taxon>Planctomycetales</taxon>
        <taxon>Planctomycetaceae</taxon>
        <taxon>Maioricimonas</taxon>
    </lineage>
</organism>
<keyword evidence="3 7" id="KW-0378">Hydrolase</keyword>
<keyword evidence="2 5" id="KW-0732">Signal</keyword>
<dbReference type="InterPro" id="IPR006710">
    <property type="entry name" value="Glyco_hydro_43"/>
</dbReference>
<dbReference type="Gene3D" id="3.30.1120.10">
    <property type="match status" value="1"/>
</dbReference>
<evidence type="ECO:0000256" key="4">
    <source>
        <dbReference type="ARBA" id="ARBA00023295"/>
    </source>
</evidence>
<dbReference type="Proteomes" id="UP000320496">
    <property type="component" value="Chromosome"/>
</dbReference>
<dbReference type="Pfam" id="PF04616">
    <property type="entry name" value="Glyco_hydro_43"/>
    <property type="match status" value="1"/>
</dbReference>
<keyword evidence="4 7" id="KW-0326">Glycosidase</keyword>
<dbReference type="Gene3D" id="3.40.720.10">
    <property type="entry name" value="Alkaline Phosphatase, subunit A"/>
    <property type="match status" value="1"/>
</dbReference>
<dbReference type="Gene3D" id="2.60.120.560">
    <property type="entry name" value="Exo-inulinase, domain 1"/>
    <property type="match status" value="1"/>
</dbReference>